<evidence type="ECO:0000313" key="2">
    <source>
        <dbReference type="Proteomes" id="UP000001631"/>
    </source>
</evidence>
<dbReference type="AlphaFoldDB" id="C0NDF4"/>
<proteinExistence type="predicted"/>
<dbReference type="STRING" id="447093.C0NDF4"/>
<dbReference type="EMBL" id="GG663363">
    <property type="protein sequence ID" value="EEH11695.1"/>
    <property type="molecule type" value="Genomic_DNA"/>
</dbReference>
<evidence type="ECO:0000313" key="1">
    <source>
        <dbReference type="EMBL" id="EEH11695.1"/>
    </source>
</evidence>
<dbReference type="HOGENOM" id="CLU_2305224_0_0_1"/>
<dbReference type="RefSeq" id="XP_045292175.1">
    <property type="nucleotide sequence ID" value="XM_045428200.1"/>
</dbReference>
<protein>
    <submittedName>
        <fullName evidence="1">Uncharacterized protein</fullName>
    </submittedName>
</protein>
<keyword evidence="2" id="KW-1185">Reference proteome</keyword>
<reference evidence="1" key="1">
    <citation type="submission" date="2009-02" db="EMBL/GenBank/DDBJ databases">
        <title>The Genome Sequence of Ajellomyces capsulatus strain G186AR.</title>
        <authorList>
            <consortium name="The Broad Institute Genome Sequencing Platform"/>
            <person name="Champion M."/>
            <person name="Cuomo C."/>
            <person name="Ma L.-J."/>
            <person name="Henn M.R."/>
            <person name="Sil A."/>
            <person name="Goldman B."/>
            <person name="Young S.K."/>
            <person name="Kodira C.D."/>
            <person name="Zeng Q."/>
            <person name="Koehrsen M."/>
            <person name="Alvarado L."/>
            <person name="Berlin A."/>
            <person name="Borenstein D."/>
            <person name="Chen Z."/>
            <person name="Engels R."/>
            <person name="Freedman E."/>
            <person name="Gellesch M."/>
            <person name="Goldberg J."/>
            <person name="Griggs A."/>
            <person name="Gujja S."/>
            <person name="Heiman D."/>
            <person name="Hepburn T."/>
            <person name="Howarth C."/>
            <person name="Jen D."/>
            <person name="Larson L."/>
            <person name="Lewis B."/>
            <person name="Mehta T."/>
            <person name="Park D."/>
            <person name="Pearson M."/>
            <person name="Roberts A."/>
            <person name="Saif S."/>
            <person name="Shea T."/>
            <person name="Shenoy N."/>
            <person name="Sisk P."/>
            <person name="Stolte C."/>
            <person name="Sykes S."/>
            <person name="Walk T."/>
            <person name="White J."/>
            <person name="Yandava C."/>
            <person name="Klein B."/>
            <person name="McEwen J.G."/>
            <person name="Puccia R."/>
            <person name="Goldman G.H."/>
            <person name="Felipe M.S."/>
            <person name="Nino-Vega G."/>
            <person name="San-Blas G."/>
            <person name="Taylor J."/>
            <person name="Mendoza L."/>
            <person name="Galagan J."/>
            <person name="Nusbaum C."/>
            <person name="Birren B."/>
        </authorList>
    </citation>
    <scope>NUCLEOTIDE SEQUENCE</scope>
    <source>
        <strain evidence="1">G186AR</strain>
    </source>
</reference>
<accession>C0NDF4</accession>
<gene>
    <name evidence="1" type="ORF">HCBG_01150</name>
</gene>
<sequence length="100" mass="11570">MAELPRRRRKAVDGLDKIPSTEQEWLEMVTTYSLVNAKLQDLCSYGRPFKYFNRIERGLKWRTTVRKMFSLGNVFFTEVRPCPGVATQPTTYTLRPPAAA</sequence>
<dbReference type="GeneID" id="69034167"/>
<name>C0NDF4_AJECG</name>
<dbReference type="Proteomes" id="UP000001631">
    <property type="component" value="Unassembled WGS sequence"/>
</dbReference>
<dbReference type="InParanoid" id="C0NDF4"/>
<organism evidence="1 2">
    <name type="scientific">Ajellomyces capsulatus (strain G186AR / H82 / ATCC MYA-2454 / RMSCC 2432)</name>
    <name type="common">Darling's disease fungus</name>
    <name type="synonym">Histoplasma capsulatum</name>
    <dbReference type="NCBI Taxonomy" id="447093"/>
    <lineage>
        <taxon>Eukaryota</taxon>
        <taxon>Fungi</taxon>
        <taxon>Dikarya</taxon>
        <taxon>Ascomycota</taxon>
        <taxon>Pezizomycotina</taxon>
        <taxon>Eurotiomycetes</taxon>
        <taxon>Eurotiomycetidae</taxon>
        <taxon>Onygenales</taxon>
        <taxon>Ajellomycetaceae</taxon>
        <taxon>Histoplasma</taxon>
    </lineage>
</organism>